<evidence type="ECO:0000313" key="2">
    <source>
        <dbReference type="Proteomes" id="UP000824120"/>
    </source>
</evidence>
<proteinExistence type="predicted"/>
<reference evidence="1 2" key="1">
    <citation type="submission" date="2020-09" db="EMBL/GenBank/DDBJ databases">
        <title>De no assembly of potato wild relative species, Solanum commersonii.</title>
        <authorList>
            <person name="Cho K."/>
        </authorList>
    </citation>
    <scope>NUCLEOTIDE SEQUENCE [LARGE SCALE GENOMIC DNA]</scope>
    <source>
        <strain evidence="1">LZ3.2</strain>
        <tissue evidence="1">Leaf</tissue>
    </source>
</reference>
<comment type="caution">
    <text evidence="1">The sequence shown here is derived from an EMBL/GenBank/DDBJ whole genome shotgun (WGS) entry which is preliminary data.</text>
</comment>
<accession>A0A9J5ZT46</accession>
<dbReference type="EMBL" id="JACXVP010000003">
    <property type="protein sequence ID" value="KAG5615406.1"/>
    <property type="molecule type" value="Genomic_DNA"/>
</dbReference>
<keyword evidence="2" id="KW-1185">Reference proteome</keyword>
<evidence type="ECO:0000313" key="1">
    <source>
        <dbReference type="EMBL" id="KAG5615406.1"/>
    </source>
</evidence>
<sequence>MWSHQGWELILGRDLNEWVMNRMIEFYKQLDSFHFTGTQNGDDTLRWQGHSSGKFSVSVAYKMINQRRTQVTN</sequence>
<gene>
    <name evidence="1" type="ORF">H5410_015230</name>
</gene>
<protein>
    <submittedName>
        <fullName evidence="1">Uncharacterized protein</fullName>
    </submittedName>
</protein>
<dbReference type="AlphaFoldDB" id="A0A9J5ZT46"/>
<name>A0A9J5ZT46_SOLCO</name>
<organism evidence="1 2">
    <name type="scientific">Solanum commersonii</name>
    <name type="common">Commerson's wild potato</name>
    <name type="synonym">Commerson's nightshade</name>
    <dbReference type="NCBI Taxonomy" id="4109"/>
    <lineage>
        <taxon>Eukaryota</taxon>
        <taxon>Viridiplantae</taxon>
        <taxon>Streptophyta</taxon>
        <taxon>Embryophyta</taxon>
        <taxon>Tracheophyta</taxon>
        <taxon>Spermatophyta</taxon>
        <taxon>Magnoliopsida</taxon>
        <taxon>eudicotyledons</taxon>
        <taxon>Gunneridae</taxon>
        <taxon>Pentapetalae</taxon>
        <taxon>asterids</taxon>
        <taxon>lamiids</taxon>
        <taxon>Solanales</taxon>
        <taxon>Solanaceae</taxon>
        <taxon>Solanoideae</taxon>
        <taxon>Solaneae</taxon>
        <taxon>Solanum</taxon>
    </lineage>
</organism>
<dbReference type="Proteomes" id="UP000824120">
    <property type="component" value="Chromosome 3"/>
</dbReference>